<organism evidence="1 2">
    <name type="scientific">Candidatus Ordinivivax streblomastigis</name>
    <dbReference type="NCBI Taxonomy" id="2540710"/>
    <lineage>
        <taxon>Bacteria</taxon>
        <taxon>Pseudomonadati</taxon>
        <taxon>Bacteroidota</taxon>
        <taxon>Bacteroidia</taxon>
        <taxon>Bacteroidales</taxon>
        <taxon>Candidatus Ordinivivax</taxon>
    </lineage>
</organism>
<protein>
    <submittedName>
        <fullName evidence="1">Uncharacterized protein</fullName>
    </submittedName>
</protein>
<evidence type="ECO:0000313" key="1">
    <source>
        <dbReference type="EMBL" id="KAA6300817.1"/>
    </source>
</evidence>
<gene>
    <name evidence="1" type="ORF">EZS26_003037</name>
</gene>
<proteinExistence type="predicted"/>
<comment type="caution">
    <text evidence="1">The sequence shown here is derived from an EMBL/GenBank/DDBJ whole genome shotgun (WGS) entry which is preliminary data.</text>
</comment>
<reference evidence="1 2" key="1">
    <citation type="submission" date="2019-03" db="EMBL/GenBank/DDBJ databases">
        <title>Single cell metagenomics reveals metabolic interactions within the superorganism composed of flagellate Streblomastix strix and complex community of Bacteroidetes bacteria on its surface.</title>
        <authorList>
            <person name="Treitli S.C."/>
            <person name="Kolisko M."/>
            <person name="Husnik F."/>
            <person name="Keeling P."/>
            <person name="Hampl V."/>
        </authorList>
    </citation>
    <scope>NUCLEOTIDE SEQUENCE [LARGE SCALE GENOMIC DNA]</scope>
    <source>
        <strain evidence="1">St1</strain>
    </source>
</reference>
<accession>A0A5M8NWN6</accession>
<name>A0A5M8NWN6_9BACT</name>
<dbReference type="Gene3D" id="3.90.79.10">
    <property type="entry name" value="Nucleoside Triphosphate Pyrophosphohydrolase"/>
    <property type="match status" value="1"/>
</dbReference>
<evidence type="ECO:0000313" key="2">
    <source>
        <dbReference type="Proteomes" id="UP000324575"/>
    </source>
</evidence>
<dbReference type="EMBL" id="SNRX01000046">
    <property type="protein sequence ID" value="KAA6300817.1"/>
    <property type="molecule type" value="Genomic_DNA"/>
</dbReference>
<dbReference type="AlphaFoldDB" id="A0A5M8NWN6"/>
<sequence>MKIILIAMVFSLMVVLYASKLAYIQLVKKHLKNEEWLPIVNESGGVYGKITRSLSLQENKYYHPVIRIALMHKGKLFLKASSSAPDSKSFPWDYPLARYLKFNESLEDGVSHIFNENNGKTSNLSARFIVRYIHQETKQMIYLYICNIAHETQLGQNFLNGGKWWTPKQISENLSSGIFSNLFENEYNLVSSTVLAATRLMYDWDCAN</sequence>
<dbReference type="Proteomes" id="UP000324575">
    <property type="component" value="Unassembled WGS sequence"/>
</dbReference>